<reference evidence="6 7" key="1">
    <citation type="submission" date="2018-10" db="EMBL/GenBank/DDBJ databases">
        <title>Sequencing the genomes of 1000 actinobacteria strains.</title>
        <authorList>
            <person name="Klenk H.-P."/>
        </authorList>
    </citation>
    <scope>NUCLEOTIDE SEQUENCE [LARGE SCALE GENOMIC DNA]</scope>
    <source>
        <strain evidence="6 7">DSM 45175</strain>
    </source>
</reference>
<feature type="region of interest" description="Disordered" evidence="3">
    <location>
        <begin position="146"/>
        <end position="169"/>
    </location>
</feature>
<comment type="caution">
    <text evidence="6">The sequence shown here is derived from an EMBL/GenBank/DDBJ whole genome shotgun (WGS) entry which is preliminary data.</text>
</comment>
<dbReference type="GO" id="GO:0046872">
    <property type="term" value="F:metal ion binding"/>
    <property type="evidence" value="ECO:0007669"/>
    <property type="project" value="UniProtKB-KW"/>
</dbReference>
<dbReference type="EMBL" id="RBKT01000001">
    <property type="protein sequence ID" value="RKR92194.1"/>
    <property type="molecule type" value="Genomic_DNA"/>
</dbReference>
<accession>A0A495JV40</accession>
<dbReference type="Pfam" id="PF13359">
    <property type="entry name" value="DDE_Tnp_4"/>
    <property type="match status" value="1"/>
</dbReference>
<gene>
    <name evidence="6" type="ORF">BDK92_6628</name>
</gene>
<dbReference type="AlphaFoldDB" id="A0A495JV40"/>
<dbReference type="GO" id="GO:0004519">
    <property type="term" value="F:endonuclease activity"/>
    <property type="evidence" value="ECO:0007669"/>
    <property type="project" value="UniProtKB-KW"/>
</dbReference>
<keyword evidence="2" id="KW-0479">Metal-binding</keyword>
<organism evidence="6 7">
    <name type="scientific">Micromonospora pisi</name>
    <dbReference type="NCBI Taxonomy" id="589240"/>
    <lineage>
        <taxon>Bacteria</taxon>
        <taxon>Bacillati</taxon>
        <taxon>Actinomycetota</taxon>
        <taxon>Actinomycetes</taxon>
        <taxon>Micromonosporales</taxon>
        <taxon>Micromonosporaceae</taxon>
        <taxon>Micromonospora</taxon>
    </lineage>
</organism>
<evidence type="ECO:0000256" key="1">
    <source>
        <dbReference type="ARBA" id="ARBA00001968"/>
    </source>
</evidence>
<evidence type="ECO:0000313" key="7">
    <source>
        <dbReference type="Proteomes" id="UP000277671"/>
    </source>
</evidence>
<protein>
    <submittedName>
        <fullName evidence="6">DDE superfamily endonuclease</fullName>
    </submittedName>
</protein>
<evidence type="ECO:0000256" key="2">
    <source>
        <dbReference type="ARBA" id="ARBA00022723"/>
    </source>
</evidence>
<comment type="cofactor">
    <cofactor evidence="1">
        <name>a divalent metal cation</name>
        <dbReference type="ChEBI" id="CHEBI:60240"/>
    </cofactor>
</comment>
<keyword evidence="6" id="KW-0255">Endonuclease</keyword>
<feature type="domain" description="DDE Tnp4" evidence="4">
    <location>
        <begin position="102"/>
        <end position="154"/>
    </location>
</feature>
<evidence type="ECO:0000259" key="5">
    <source>
        <dbReference type="Pfam" id="PF13613"/>
    </source>
</evidence>
<proteinExistence type="predicted"/>
<sequence length="327" mass="36234">MLSYPSSIALSNRTLNHLTGLIRTHRHQHRSHWRRLNPGQQALLALAHLRNGDPFTRLGAGFGVGTATAWRYVREAITLLTAAADDLTAAMARIRRLAYSILDGTLIPIDRVADQKPYYSGKHKRHGVNVQVIADPAGRLVWASPALPGRHRDRASHPGSTPHREPDLRQLKRSLDRDEVGGQHPPVAVLTHPQPGVAQPRGHNSTALNGIHRSDRAGHPGLTVFLDVERLLHQVSDSQGPRAVALQVIFLRKNRAVRSSTHDLGVQKRVEGLDVGGALSRLELPFRSMEIHPPILYSAPQQDKRVRSRQNGNVSPVRRSRHNRTSA</sequence>
<feature type="compositionally biased region" description="Basic residues" evidence="3">
    <location>
        <begin position="318"/>
        <end position="327"/>
    </location>
</feature>
<feature type="region of interest" description="Disordered" evidence="3">
    <location>
        <begin position="296"/>
        <end position="327"/>
    </location>
</feature>
<keyword evidence="7" id="KW-1185">Reference proteome</keyword>
<feature type="domain" description="Transposase Helix-turn-helix" evidence="5">
    <location>
        <begin position="34"/>
        <end position="80"/>
    </location>
</feature>
<dbReference type="InterPro" id="IPR027805">
    <property type="entry name" value="Transposase_HTH_dom"/>
</dbReference>
<evidence type="ECO:0000313" key="6">
    <source>
        <dbReference type="EMBL" id="RKR92194.1"/>
    </source>
</evidence>
<dbReference type="Pfam" id="PF13613">
    <property type="entry name" value="HTH_Tnp_4"/>
    <property type="match status" value="1"/>
</dbReference>
<dbReference type="Proteomes" id="UP000277671">
    <property type="component" value="Unassembled WGS sequence"/>
</dbReference>
<name>A0A495JV40_9ACTN</name>
<keyword evidence="6" id="KW-0540">Nuclease</keyword>
<keyword evidence="6" id="KW-0378">Hydrolase</keyword>
<evidence type="ECO:0000259" key="4">
    <source>
        <dbReference type="Pfam" id="PF13359"/>
    </source>
</evidence>
<dbReference type="InterPro" id="IPR027806">
    <property type="entry name" value="HARBI1_dom"/>
</dbReference>
<evidence type="ECO:0000256" key="3">
    <source>
        <dbReference type="SAM" id="MobiDB-lite"/>
    </source>
</evidence>